<evidence type="ECO:0000313" key="4">
    <source>
        <dbReference type="EMBL" id="EKC19026.1"/>
    </source>
</evidence>
<keyword evidence="2" id="KW-0863">Zinc-finger</keyword>
<dbReference type="InterPro" id="IPR017907">
    <property type="entry name" value="Znf_RING_CS"/>
</dbReference>
<dbReference type="AlphaFoldDB" id="K1QC30"/>
<dbReference type="InterPro" id="IPR000315">
    <property type="entry name" value="Znf_B-box"/>
</dbReference>
<evidence type="ECO:0000256" key="1">
    <source>
        <dbReference type="ARBA" id="ARBA00022723"/>
    </source>
</evidence>
<dbReference type="GO" id="GO:0008270">
    <property type="term" value="F:zinc ion binding"/>
    <property type="evidence" value="ECO:0007669"/>
    <property type="project" value="UniProtKB-KW"/>
</dbReference>
<keyword evidence="1" id="KW-0479">Metal-binding</keyword>
<dbReference type="InterPro" id="IPR001841">
    <property type="entry name" value="Znf_RING"/>
</dbReference>
<evidence type="ECO:0000256" key="3">
    <source>
        <dbReference type="ARBA" id="ARBA00022833"/>
    </source>
</evidence>
<dbReference type="InterPro" id="IPR027370">
    <property type="entry name" value="Znf-RING_euk"/>
</dbReference>
<gene>
    <name evidence="4" type="ORF">CGI_10009970</name>
</gene>
<dbReference type="HOGENOM" id="CLU_008645_6_0_1"/>
<dbReference type="EMBL" id="JH816358">
    <property type="protein sequence ID" value="EKC19026.1"/>
    <property type="molecule type" value="Genomic_DNA"/>
</dbReference>
<dbReference type="PANTHER" id="PTHR25462">
    <property type="entry name" value="BONUS, ISOFORM C-RELATED"/>
    <property type="match status" value="1"/>
</dbReference>
<sequence>MATTGNLPLTTSSAGDTFRCPICLEEVRNPKYLSCLHTFCESCIQTYISSTAACNDTLNTKTINCPVCRKRVDAPRKDISDEEWASSLPENKLIVSMWLNTKNADKQLCKFCEGKEKSVPAKYWCKPCMATICDECKALHKFVPILQNHKIVHIANNEDFDNEYEVEELCPEHKGKAIDAFCHMHEKLCCCICLAKHHILCEGVEVIADMAVEKEQNDVHKIISSFSDLQKCIENMQLKNQSKIADLNSMKQEMCSTTEKAVQEIKKMIDDGFASWIKRFEQIHVDSVGNLEVATDELKRFFTTVHETKILLQSVLKNGSFKQLFITKQNQLARIEDHINYLKSQDIWNFLEGYTQIDTRFLKVLLNDIKFEDVKLSKIPSGTVETLQQYVSKASYSDLMRRKHEMSNKEWKKVNFKLISQITNLPERSYYGLFIHDTNIILSFQKKSSLKIFDISEPVGKCIHTEECPSVPYGLCHSRINESLNEVYVSFLNSVVLYLIDIRDKVTFTKHKTISLKQPMWQISYGLTSIFSANKNNAFVCSHDFNIEHSALFEKIEKVCADVPFLSSSSKSDFHAFTRGGRVVVVDRNYKEIFHSEEFQGRLRGLTFDLHDNVFMCCITNKLKQIRCGGNESRDIVLDGIRYAYNVALHPTGEKVLVIDYNEKCCIYQVL</sequence>
<dbReference type="InParanoid" id="K1QC30"/>
<dbReference type="PROSITE" id="PS50119">
    <property type="entry name" value="ZF_BBOX"/>
    <property type="match status" value="1"/>
</dbReference>
<dbReference type="Pfam" id="PF13445">
    <property type="entry name" value="zf-RING_UBOX"/>
    <property type="match status" value="1"/>
</dbReference>
<dbReference type="SMART" id="SM00336">
    <property type="entry name" value="BBOX"/>
    <property type="match status" value="1"/>
</dbReference>
<accession>K1QC30</accession>
<dbReference type="SUPFAM" id="SSF69322">
    <property type="entry name" value="Tricorn protease domain 2"/>
    <property type="match status" value="1"/>
</dbReference>
<dbReference type="CDD" id="cd19757">
    <property type="entry name" value="Bbox1"/>
    <property type="match status" value="1"/>
</dbReference>
<dbReference type="SUPFAM" id="SSF57850">
    <property type="entry name" value="RING/U-box"/>
    <property type="match status" value="1"/>
</dbReference>
<dbReference type="SMART" id="SM00184">
    <property type="entry name" value="RING"/>
    <property type="match status" value="1"/>
</dbReference>
<proteinExistence type="predicted"/>
<dbReference type="PROSITE" id="PS50089">
    <property type="entry name" value="ZF_RING_2"/>
    <property type="match status" value="1"/>
</dbReference>
<dbReference type="Gene3D" id="3.30.40.10">
    <property type="entry name" value="Zinc/RING finger domain, C3HC4 (zinc finger)"/>
    <property type="match status" value="1"/>
</dbReference>
<evidence type="ECO:0000256" key="2">
    <source>
        <dbReference type="ARBA" id="ARBA00022771"/>
    </source>
</evidence>
<dbReference type="InterPro" id="IPR013083">
    <property type="entry name" value="Znf_RING/FYVE/PHD"/>
</dbReference>
<organism evidence="4">
    <name type="scientific">Magallana gigas</name>
    <name type="common">Pacific oyster</name>
    <name type="synonym">Crassostrea gigas</name>
    <dbReference type="NCBI Taxonomy" id="29159"/>
    <lineage>
        <taxon>Eukaryota</taxon>
        <taxon>Metazoa</taxon>
        <taxon>Spiralia</taxon>
        <taxon>Lophotrochozoa</taxon>
        <taxon>Mollusca</taxon>
        <taxon>Bivalvia</taxon>
        <taxon>Autobranchia</taxon>
        <taxon>Pteriomorphia</taxon>
        <taxon>Ostreida</taxon>
        <taxon>Ostreoidea</taxon>
        <taxon>Ostreidae</taxon>
        <taxon>Magallana</taxon>
    </lineage>
</organism>
<dbReference type="PROSITE" id="PS00518">
    <property type="entry name" value="ZF_RING_1"/>
    <property type="match status" value="1"/>
</dbReference>
<protein>
    <submittedName>
        <fullName evidence="4">Tripartite motif-containing protein 3</fullName>
    </submittedName>
</protein>
<dbReference type="InterPro" id="IPR047153">
    <property type="entry name" value="TRIM45/56/19-like"/>
</dbReference>
<keyword evidence="3" id="KW-0862">Zinc</keyword>
<reference evidence="4" key="1">
    <citation type="journal article" date="2012" name="Nature">
        <title>The oyster genome reveals stress adaptation and complexity of shell formation.</title>
        <authorList>
            <person name="Zhang G."/>
            <person name="Fang X."/>
            <person name="Guo X."/>
            <person name="Li L."/>
            <person name="Luo R."/>
            <person name="Xu F."/>
            <person name="Yang P."/>
            <person name="Zhang L."/>
            <person name="Wang X."/>
            <person name="Qi H."/>
            <person name="Xiong Z."/>
            <person name="Que H."/>
            <person name="Xie Y."/>
            <person name="Holland P.W."/>
            <person name="Paps J."/>
            <person name="Zhu Y."/>
            <person name="Wu F."/>
            <person name="Chen Y."/>
            <person name="Wang J."/>
            <person name="Peng C."/>
            <person name="Meng J."/>
            <person name="Yang L."/>
            <person name="Liu J."/>
            <person name="Wen B."/>
            <person name="Zhang N."/>
            <person name="Huang Z."/>
            <person name="Zhu Q."/>
            <person name="Feng Y."/>
            <person name="Mount A."/>
            <person name="Hedgecock D."/>
            <person name="Xu Z."/>
            <person name="Liu Y."/>
            <person name="Domazet-Loso T."/>
            <person name="Du Y."/>
            <person name="Sun X."/>
            <person name="Zhang S."/>
            <person name="Liu B."/>
            <person name="Cheng P."/>
            <person name="Jiang X."/>
            <person name="Li J."/>
            <person name="Fan D."/>
            <person name="Wang W."/>
            <person name="Fu W."/>
            <person name="Wang T."/>
            <person name="Wang B."/>
            <person name="Zhang J."/>
            <person name="Peng Z."/>
            <person name="Li Y."/>
            <person name="Li N."/>
            <person name="Wang J."/>
            <person name="Chen M."/>
            <person name="He Y."/>
            <person name="Tan F."/>
            <person name="Song X."/>
            <person name="Zheng Q."/>
            <person name="Huang R."/>
            <person name="Yang H."/>
            <person name="Du X."/>
            <person name="Chen L."/>
            <person name="Yang M."/>
            <person name="Gaffney P.M."/>
            <person name="Wang S."/>
            <person name="Luo L."/>
            <person name="She Z."/>
            <person name="Ming Y."/>
            <person name="Huang W."/>
            <person name="Zhang S."/>
            <person name="Huang B."/>
            <person name="Zhang Y."/>
            <person name="Qu T."/>
            <person name="Ni P."/>
            <person name="Miao G."/>
            <person name="Wang J."/>
            <person name="Wang Q."/>
            <person name="Steinberg C.E."/>
            <person name="Wang H."/>
            <person name="Li N."/>
            <person name="Qian L."/>
            <person name="Zhang G."/>
            <person name="Li Y."/>
            <person name="Yang H."/>
            <person name="Liu X."/>
            <person name="Wang J."/>
            <person name="Yin Y."/>
            <person name="Wang J."/>
        </authorList>
    </citation>
    <scope>NUCLEOTIDE SEQUENCE [LARGE SCALE GENOMIC DNA]</scope>
    <source>
        <strain evidence="4">05x7-T-G4-1.051#20</strain>
    </source>
</reference>
<dbReference type="Gene3D" id="3.30.160.60">
    <property type="entry name" value="Classic Zinc Finger"/>
    <property type="match status" value="1"/>
</dbReference>
<dbReference type="PANTHER" id="PTHR25462:SF296">
    <property type="entry name" value="MEIOTIC P26, ISOFORM F"/>
    <property type="match status" value="1"/>
</dbReference>
<name>K1QC30_MAGGI</name>